<evidence type="ECO:0000313" key="2">
    <source>
        <dbReference type="Proteomes" id="UP000199438"/>
    </source>
</evidence>
<dbReference type="EMBL" id="FOKV01000003">
    <property type="protein sequence ID" value="SFC32312.1"/>
    <property type="molecule type" value="Genomic_DNA"/>
</dbReference>
<accession>A0A1I1I985</accession>
<dbReference type="NCBIfam" id="TIGR01200">
    <property type="entry name" value="GLPGLI"/>
    <property type="match status" value="1"/>
</dbReference>
<dbReference type="Pfam" id="PF09697">
    <property type="entry name" value="Porph_ging"/>
    <property type="match status" value="1"/>
</dbReference>
<dbReference type="InterPro" id="IPR005901">
    <property type="entry name" value="GLPGLI"/>
</dbReference>
<name>A0A1I1I985_9FLAO</name>
<dbReference type="RefSeq" id="WP_175487022.1">
    <property type="nucleotide sequence ID" value="NZ_FOKV01000003.1"/>
</dbReference>
<dbReference type="AlphaFoldDB" id="A0A1I1I985"/>
<reference evidence="2" key="1">
    <citation type="submission" date="2016-10" db="EMBL/GenBank/DDBJ databases">
        <authorList>
            <person name="Varghese N."/>
            <person name="Submissions S."/>
        </authorList>
    </citation>
    <scope>NUCLEOTIDE SEQUENCE [LARGE SCALE GENOMIC DNA]</scope>
    <source>
        <strain evidence="2">DSM 24499</strain>
    </source>
</reference>
<organism evidence="1 2">
    <name type="scientific">Zunongwangia mangrovi</name>
    <dbReference type="NCBI Taxonomy" id="1334022"/>
    <lineage>
        <taxon>Bacteria</taxon>
        <taxon>Pseudomonadati</taxon>
        <taxon>Bacteroidota</taxon>
        <taxon>Flavobacteriia</taxon>
        <taxon>Flavobacteriales</taxon>
        <taxon>Flavobacteriaceae</taxon>
        <taxon>Zunongwangia</taxon>
    </lineage>
</organism>
<sequence>MKILGYFSIVLILLFGLNSVYAQQTSGIVKYKGVINEDFRNKFLEEFKKKKDVAPEIRKGVVEMYLNAEEDNYELHFKGQESYLHYVEHLENENRNTVKIGSKAGTSDFYVNLDDKKIIKKTSMMGLLNYEEISWEVKNESKEIGDYKCFKAEGIEKKYLRDGKIEEEPVVAWFAPEIPLQFGPHNYNGLPGLILRIDKEEFSIIATEIMLNPEEKIKIDPVKDDAKIRSRKEAYQMATEYYNDTYGN</sequence>
<keyword evidence="2" id="KW-1185">Reference proteome</keyword>
<dbReference type="Proteomes" id="UP000199438">
    <property type="component" value="Unassembled WGS sequence"/>
</dbReference>
<protein>
    <submittedName>
        <fullName evidence="1">GLPGLI family protein</fullName>
    </submittedName>
</protein>
<dbReference type="STRING" id="1334022.SAMN04487907_103332"/>
<proteinExistence type="predicted"/>
<evidence type="ECO:0000313" key="1">
    <source>
        <dbReference type="EMBL" id="SFC32312.1"/>
    </source>
</evidence>
<gene>
    <name evidence="1" type="ORF">SAMN04487907_103332</name>
</gene>